<evidence type="ECO:0000313" key="3">
    <source>
        <dbReference type="Proteomes" id="UP000238479"/>
    </source>
</evidence>
<dbReference type="AlphaFoldDB" id="A0A2P6R647"/>
<gene>
    <name evidence="2" type="ORF">RchiOBHm_Chr3g0451771</name>
</gene>
<dbReference type="EMBL" id="PDCK01000041">
    <property type="protein sequence ID" value="PRQ41900.1"/>
    <property type="molecule type" value="Genomic_DNA"/>
</dbReference>
<accession>A0A2P6R647</accession>
<protein>
    <submittedName>
        <fullName evidence="2">Uncharacterized protein</fullName>
    </submittedName>
</protein>
<keyword evidence="1" id="KW-0812">Transmembrane</keyword>
<keyword evidence="1" id="KW-1133">Transmembrane helix</keyword>
<dbReference type="Proteomes" id="UP000238479">
    <property type="component" value="Chromosome 3"/>
</dbReference>
<reference evidence="2 3" key="1">
    <citation type="journal article" date="2018" name="Nat. Genet.">
        <title>The Rosa genome provides new insights in the design of modern roses.</title>
        <authorList>
            <person name="Bendahmane M."/>
        </authorList>
    </citation>
    <scope>NUCLEOTIDE SEQUENCE [LARGE SCALE GENOMIC DNA]</scope>
    <source>
        <strain evidence="3">cv. Old Blush</strain>
    </source>
</reference>
<evidence type="ECO:0000313" key="2">
    <source>
        <dbReference type="EMBL" id="PRQ41900.1"/>
    </source>
</evidence>
<evidence type="ECO:0000256" key="1">
    <source>
        <dbReference type="SAM" id="Phobius"/>
    </source>
</evidence>
<dbReference type="Gramene" id="PRQ41900">
    <property type="protein sequence ID" value="PRQ41900"/>
    <property type="gene ID" value="RchiOBHm_Chr3g0451771"/>
</dbReference>
<feature type="transmembrane region" description="Helical" evidence="1">
    <location>
        <begin position="67"/>
        <end position="85"/>
    </location>
</feature>
<proteinExistence type="predicted"/>
<organism evidence="2 3">
    <name type="scientific">Rosa chinensis</name>
    <name type="common">China rose</name>
    <dbReference type="NCBI Taxonomy" id="74649"/>
    <lineage>
        <taxon>Eukaryota</taxon>
        <taxon>Viridiplantae</taxon>
        <taxon>Streptophyta</taxon>
        <taxon>Embryophyta</taxon>
        <taxon>Tracheophyta</taxon>
        <taxon>Spermatophyta</taxon>
        <taxon>Magnoliopsida</taxon>
        <taxon>eudicotyledons</taxon>
        <taxon>Gunneridae</taxon>
        <taxon>Pentapetalae</taxon>
        <taxon>rosids</taxon>
        <taxon>fabids</taxon>
        <taxon>Rosales</taxon>
        <taxon>Rosaceae</taxon>
        <taxon>Rosoideae</taxon>
        <taxon>Rosoideae incertae sedis</taxon>
        <taxon>Rosa</taxon>
    </lineage>
</organism>
<keyword evidence="3" id="KW-1185">Reference proteome</keyword>
<keyword evidence="1" id="KW-0472">Membrane</keyword>
<sequence length="95" mass="11144">MRHEAEASNYLTNNPRGYNNVSSPQILEGFMQMQLPKEQKEVAVGSPVTKSPRVLHHSVHDFLLSRVVHYCFILLFWLIYICLHTHRATRISHFR</sequence>
<comment type="caution">
    <text evidence="2">The sequence shown here is derived from an EMBL/GenBank/DDBJ whole genome shotgun (WGS) entry which is preliminary data.</text>
</comment>
<name>A0A2P6R647_ROSCH</name>